<evidence type="ECO:0000313" key="2">
    <source>
        <dbReference type="EMBL" id="KAK1741175.1"/>
    </source>
</evidence>
<feature type="chain" id="PRO_5042214773" evidence="1">
    <location>
        <begin position="23"/>
        <end position="448"/>
    </location>
</feature>
<proteinExistence type="predicted"/>
<feature type="signal peptide" evidence="1">
    <location>
        <begin position="1"/>
        <end position="22"/>
    </location>
</feature>
<dbReference type="AlphaFoldDB" id="A0AAD8Y8V6"/>
<protein>
    <submittedName>
        <fullName evidence="2">Uncharacterized protein</fullName>
    </submittedName>
</protein>
<keyword evidence="1" id="KW-0732">Signal</keyword>
<dbReference type="Proteomes" id="UP001224775">
    <property type="component" value="Unassembled WGS sequence"/>
</dbReference>
<keyword evidence="3" id="KW-1185">Reference proteome</keyword>
<comment type="caution">
    <text evidence="2">The sequence shown here is derived from an EMBL/GenBank/DDBJ whole genome shotgun (WGS) entry which is preliminary data.</text>
</comment>
<reference evidence="2" key="1">
    <citation type="submission" date="2023-06" db="EMBL/GenBank/DDBJ databases">
        <title>Survivors Of The Sea: Transcriptome response of Skeletonema marinoi to long-term dormancy.</title>
        <authorList>
            <person name="Pinder M.I.M."/>
            <person name="Kourtchenko O."/>
            <person name="Robertson E.K."/>
            <person name="Larsson T."/>
            <person name="Maumus F."/>
            <person name="Osuna-Cruz C.M."/>
            <person name="Vancaester E."/>
            <person name="Stenow R."/>
            <person name="Vandepoele K."/>
            <person name="Ploug H."/>
            <person name="Bruchert V."/>
            <person name="Godhe A."/>
            <person name="Topel M."/>
        </authorList>
    </citation>
    <scope>NUCLEOTIDE SEQUENCE</scope>
    <source>
        <strain evidence="2">R05AC</strain>
    </source>
</reference>
<evidence type="ECO:0000313" key="3">
    <source>
        <dbReference type="Proteomes" id="UP001224775"/>
    </source>
</evidence>
<name>A0AAD8Y8V6_9STRA</name>
<gene>
    <name evidence="2" type="ORF">QTG54_008427</name>
</gene>
<accession>A0AAD8Y8V6</accession>
<dbReference type="EMBL" id="JATAAI010000014">
    <property type="protein sequence ID" value="KAK1741175.1"/>
    <property type="molecule type" value="Genomic_DNA"/>
</dbReference>
<evidence type="ECO:0000256" key="1">
    <source>
        <dbReference type="SAM" id="SignalP"/>
    </source>
</evidence>
<organism evidence="2 3">
    <name type="scientific">Skeletonema marinoi</name>
    <dbReference type="NCBI Taxonomy" id="267567"/>
    <lineage>
        <taxon>Eukaryota</taxon>
        <taxon>Sar</taxon>
        <taxon>Stramenopiles</taxon>
        <taxon>Ochrophyta</taxon>
        <taxon>Bacillariophyta</taxon>
        <taxon>Coscinodiscophyceae</taxon>
        <taxon>Thalassiosirophycidae</taxon>
        <taxon>Thalassiosirales</taxon>
        <taxon>Skeletonemataceae</taxon>
        <taxon>Skeletonema</taxon>
        <taxon>Skeletonema marinoi-dohrnii complex</taxon>
    </lineage>
</organism>
<sequence>MRLLTSSFFLCMTTSSVTVVHAYDFIITSKGGFYEAITDVNGTQIGERFQNPAINEAGDQIGTSQGFGYSFAPNSTSDPANKNRIFFLDDGQIELMDEAIVVATGSYEKYTGGRISENIASFGPDYTLEITLLEPEEVGSIASSTADQTQQVYETFKITAEGGFALPFMSPSGEQFGEMFQNPIFVKNNKTGDWEKLKDGSTCQGFGFNFVPEVWLPNDTLVYFTEISPYIGSSFVRNRLFFLPGGELTVCNEAIVQGTGVYKRYAGGSFRENVTHLHPKYVAEITLQEKEPYDSHLENHPGVILFFNPNSTEAMEKPILNGSGATIGLRLQHPIENQDGARVGTMLAYAFVFPNPAGQTRNGNRQLFMKDGGMTIFNDHIVHATGIYAGYAGGRAPTSLNKMTLIPPRRRRTADEERHSAGERVLKTPGNVPVIVILVVALASLIWI</sequence>